<dbReference type="InterPro" id="IPR036397">
    <property type="entry name" value="RNaseH_sf"/>
</dbReference>
<dbReference type="Proteomes" id="UP001519289">
    <property type="component" value="Unassembled WGS sequence"/>
</dbReference>
<dbReference type="Gene3D" id="3.30.420.10">
    <property type="entry name" value="Ribonuclease H-like superfamily/Ribonuclease H"/>
    <property type="match status" value="1"/>
</dbReference>
<organism evidence="3 4">
    <name type="scientific">Symbiobacterium terraclitae</name>
    <dbReference type="NCBI Taxonomy" id="557451"/>
    <lineage>
        <taxon>Bacteria</taxon>
        <taxon>Bacillati</taxon>
        <taxon>Bacillota</taxon>
        <taxon>Clostridia</taxon>
        <taxon>Eubacteriales</taxon>
        <taxon>Symbiobacteriaceae</taxon>
        <taxon>Symbiobacterium</taxon>
    </lineage>
</organism>
<keyword evidence="4" id="KW-1185">Reference proteome</keyword>
<dbReference type="InterPro" id="IPR012337">
    <property type="entry name" value="RNaseH-like_sf"/>
</dbReference>
<protein>
    <submittedName>
        <fullName evidence="3">Uncharacterized protein YprB with RNaseH-like and TPR domain</fullName>
    </submittedName>
</protein>
<accession>A0ABS4JWB1</accession>
<evidence type="ECO:0000313" key="3">
    <source>
        <dbReference type="EMBL" id="MBP2019825.1"/>
    </source>
</evidence>
<comment type="caution">
    <text evidence="3">The sequence shown here is derived from an EMBL/GenBank/DDBJ whole genome shotgun (WGS) entry which is preliminary data.</text>
</comment>
<proteinExistence type="predicted"/>
<dbReference type="PANTHER" id="PTHR38462:SF1">
    <property type="entry name" value="YPRB RIBONUCLEASE H-LIKE DOMAIN-CONTAINING PROTEIN"/>
    <property type="match status" value="1"/>
</dbReference>
<gene>
    <name evidence="3" type="ORF">J2Z79_003267</name>
</gene>
<reference evidence="3 4" key="1">
    <citation type="submission" date="2021-03" db="EMBL/GenBank/DDBJ databases">
        <title>Genomic Encyclopedia of Type Strains, Phase IV (KMG-IV): sequencing the most valuable type-strain genomes for metagenomic binning, comparative biology and taxonomic classification.</title>
        <authorList>
            <person name="Goeker M."/>
        </authorList>
    </citation>
    <scope>NUCLEOTIDE SEQUENCE [LARGE SCALE GENOMIC DNA]</scope>
    <source>
        <strain evidence="3 4">DSM 27138</strain>
    </source>
</reference>
<feature type="domain" description="YprB ribonuclease H-like" evidence="2">
    <location>
        <begin position="111"/>
        <end position="279"/>
    </location>
</feature>
<feature type="region of interest" description="Disordered" evidence="1">
    <location>
        <begin position="20"/>
        <end position="42"/>
    </location>
</feature>
<dbReference type="RefSeq" id="WP_209467927.1">
    <property type="nucleotide sequence ID" value="NZ_JAGGLG010000036.1"/>
</dbReference>
<evidence type="ECO:0000259" key="2">
    <source>
        <dbReference type="Pfam" id="PF13482"/>
    </source>
</evidence>
<dbReference type="EMBL" id="JAGGLG010000036">
    <property type="protein sequence ID" value="MBP2019825.1"/>
    <property type="molecule type" value="Genomic_DNA"/>
</dbReference>
<evidence type="ECO:0000256" key="1">
    <source>
        <dbReference type="SAM" id="MobiDB-lite"/>
    </source>
</evidence>
<dbReference type="SUPFAM" id="SSF53098">
    <property type="entry name" value="Ribonuclease H-like"/>
    <property type="match status" value="1"/>
</dbReference>
<name>A0ABS4JWB1_9FIRM</name>
<dbReference type="Pfam" id="PF13482">
    <property type="entry name" value="RNase_H_2"/>
    <property type="match status" value="1"/>
</dbReference>
<evidence type="ECO:0000313" key="4">
    <source>
        <dbReference type="Proteomes" id="UP001519289"/>
    </source>
</evidence>
<dbReference type="InterPro" id="IPR038720">
    <property type="entry name" value="YprB_RNase_H-like_dom"/>
</dbReference>
<feature type="compositionally biased region" description="Low complexity" evidence="1">
    <location>
        <begin position="20"/>
        <end position="30"/>
    </location>
</feature>
<dbReference type="PANTHER" id="PTHR38462">
    <property type="entry name" value="EXONUCLEASE-LIKE PROTEIN"/>
    <property type="match status" value="1"/>
</dbReference>
<sequence>MDLRERLRLLKAAGAARAAADGAPRAAAPLPFDRARPQTGPAGEPLPFRLCDGLEGELVPTGAGSAFRLESRHPLTEHRGPLPLGWPLDLPAAVWPRLGRVAPEFDIRRAVFLDTETTSLAGGTGTYAFLVGLGFFEGDHFVVRQYFLRDYPEEEAMLAAIEADVAPFTCLVTFNGKSFDWPLLETRFRMARRRPPLAGAPHLDLLHPARRLWRDRLGSCSLQDLERNVLGEYRVGDVPGSQIPALYFEYLRTGDASPLAGVVEHNRLDILSLAALAGRMGQMVADPLGPTPDGELLCGDDLYQLGRLFEARGLLADALACYQEARVRGAASVTEAALLRRLSFAYKRAREQRQAVAIWEQMVESGGLALFPYIELAKYHEHVTRRYDLAEALTARALAVAEQRRSLTAAGGQAEYREVLHRLERLRRKRQRSSV</sequence>